<sequence>VLQTTSPVTKRHSWVLQTLFCGVHSWVEQNFTRSRTFFFSSPHRLHIQVELGIKKNSSNKIDINEIANQLATIKLANCRTWYKHVPSIMSMNLKKIQKFS</sequence>
<dbReference type="EMBL" id="CAIIXF020000011">
    <property type="protein sequence ID" value="CAH1799049.1"/>
    <property type="molecule type" value="Genomic_DNA"/>
</dbReference>
<gene>
    <name evidence="1" type="ORF">OFUS_LOCUS23106</name>
</gene>
<evidence type="ECO:0000313" key="1">
    <source>
        <dbReference type="EMBL" id="CAH1799049.1"/>
    </source>
</evidence>
<dbReference type="Proteomes" id="UP000749559">
    <property type="component" value="Unassembled WGS sequence"/>
</dbReference>
<proteinExistence type="predicted"/>
<accession>A0A8J1XJR4</accession>
<comment type="caution">
    <text evidence="1">The sequence shown here is derived from an EMBL/GenBank/DDBJ whole genome shotgun (WGS) entry which is preliminary data.</text>
</comment>
<keyword evidence="2" id="KW-1185">Reference proteome</keyword>
<dbReference type="AlphaFoldDB" id="A0A8J1XJR4"/>
<reference evidence="1" key="1">
    <citation type="submission" date="2022-03" db="EMBL/GenBank/DDBJ databases">
        <authorList>
            <person name="Martin C."/>
        </authorList>
    </citation>
    <scope>NUCLEOTIDE SEQUENCE</scope>
</reference>
<evidence type="ECO:0000313" key="2">
    <source>
        <dbReference type="Proteomes" id="UP000749559"/>
    </source>
</evidence>
<protein>
    <submittedName>
        <fullName evidence="1">Uncharacterized protein</fullName>
    </submittedName>
</protein>
<feature type="non-terminal residue" evidence="1">
    <location>
        <position position="1"/>
    </location>
</feature>
<name>A0A8J1XJR4_OWEFU</name>
<organism evidence="1 2">
    <name type="scientific">Owenia fusiformis</name>
    <name type="common">Polychaete worm</name>
    <dbReference type="NCBI Taxonomy" id="6347"/>
    <lineage>
        <taxon>Eukaryota</taxon>
        <taxon>Metazoa</taxon>
        <taxon>Spiralia</taxon>
        <taxon>Lophotrochozoa</taxon>
        <taxon>Annelida</taxon>
        <taxon>Polychaeta</taxon>
        <taxon>Sedentaria</taxon>
        <taxon>Canalipalpata</taxon>
        <taxon>Sabellida</taxon>
        <taxon>Oweniida</taxon>
        <taxon>Oweniidae</taxon>
        <taxon>Owenia</taxon>
    </lineage>
</organism>